<sequence>MIRRLFYGVIYMTAGVLHFLREPSFTNIVPPMFPFKKALVYITGVMEVGFGLLMIFKKPGSLFKLMIKLFLVAVFPANVYMAVKKISLRDKQLPPAVLWGRLPLQWFLIKEMDKL</sequence>
<name>A0A9Q8FL65_9STAP</name>
<dbReference type="PANTHER" id="PTHR36974">
    <property type="entry name" value="MEMBRANE PROTEIN-RELATED"/>
    <property type="match status" value="1"/>
</dbReference>
<keyword evidence="3" id="KW-1185">Reference proteome</keyword>
<feature type="transmembrane region" description="Helical" evidence="1">
    <location>
        <begin position="62"/>
        <end position="83"/>
    </location>
</feature>
<organism evidence="2 3">
    <name type="scientific">Macrococcus carouselicus</name>
    <dbReference type="NCBI Taxonomy" id="69969"/>
    <lineage>
        <taxon>Bacteria</taxon>
        <taxon>Bacillati</taxon>
        <taxon>Bacillota</taxon>
        <taxon>Bacilli</taxon>
        <taxon>Bacillales</taxon>
        <taxon>Staphylococcaceae</taxon>
        <taxon>Macrococcus</taxon>
    </lineage>
</organism>
<dbReference type="AlphaFoldDB" id="A0A9Q8FL65"/>
<comment type="caution">
    <text evidence="2">The sequence shown here is derived from an EMBL/GenBank/DDBJ whole genome shotgun (WGS) entry which is preliminary data.</text>
</comment>
<evidence type="ECO:0000256" key="1">
    <source>
        <dbReference type="SAM" id="Phobius"/>
    </source>
</evidence>
<keyword evidence="1" id="KW-0812">Transmembrane</keyword>
<dbReference type="Proteomes" id="UP000295280">
    <property type="component" value="Unassembled WGS sequence"/>
</dbReference>
<protein>
    <recommendedName>
        <fullName evidence="4">DoxX family membrane protein</fullName>
    </recommendedName>
</protein>
<dbReference type="PANTHER" id="PTHR36974:SF1">
    <property type="entry name" value="DOXX FAMILY MEMBRANE PROTEIN"/>
    <property type="match status" value="1"/>
</dbReference>
<evidence type="ECO:0000313" key="3">
    <source>
        <dbReference type="Proteomes" id="UP000295280"/>
    </source>
</evidence>
<dbReference type="EMBL" id="SCWD01000003">
    <property type="protein sequence ID" value="TDM00914.1"/>
    <property type="molecule type" value="Genomic_DNA"/>
</dbReference>
<proteinExistence type="predicted"/>
<evidence type="ECO:0000313" key="2">
    <source>
        <dbReference type="EMBL" id="TDM00914.1"/>
    </source>
</evidence>
<reference evidence="2 3" key="1">
    <citation type="submission" date="2019-01" db="EMBL/GenBank/DDBJ databases">
        <title>Draft genome sequences of the type strains of six Macrococcus species.</title>
        <authorList>
            <person name="Mazhar S."/>
            <person name="Altermann E."/>
            <person name="Hill C."/>
            <person name="Mcauliffe O."/>
        </authorList>
    </citation>
    <scope>NUCLEOTIDE SEQUENCE [LARGE SCALE GENOMIC DNA]</scope>
    <source>
        <strain evidence="2 3">ATCC 51828</strain>
    </source>
</reference>
<feature type="transmembrane region" description="Helical" evidence="1">
    <location>
        <begin position="38"/>
        <end position="56"/>
    </location>
</feature>
<keyword evidence="1" id="KW-0472">Membrane</keyword>
<dbReference type="OrthoDB" id="327939at2"/>
<accession>A0A9Q8FL65</accession>
<keyword evidence="1" id="KW-1133">Transmembrane helix</keyword>
<dbReference type="RefSeq" id="WP_133418028.1">
    <property type="nucleotide sequence ID" value="NZ_SCWD01000003.1"/>
</dbReference>
<evidence type="ECO:0008006" key="4">
    <source>
        <dbReference type="Google" id="ProtNLM"/>
    </source>
</evidence>
<gene>
    <name evidence="2" type="ORF">ERX40_08245</name>
</gene>